<name>A0AAD1MCP5_9MYCO</name>
<dbReference type="AlphaFoldDB" id="A0AAD1MCP5"/>
<dbReference type="Proteomes" id="UP000467327">
    <property type="component" value="Chromosome"/>
</dbReference>
<gene>
    <name evidence="2" type="ORF">MAIC_27990</name>
</gene>
<protein>
    <submittedName>
        <fullName evidence="2">Uncharacterized protein</fullName>
    </submittedName>
</protein>
<proteinExistence type="predicted"/>
<evidence type="ECO:0000313" key="2">
    <source>
        <dbReference type="EMBL" id="BBX07996.1"/>
    </source>
</evidence>
<evidence type="ECO:0000256" key="1">
    <source>
        <dbReference type="SAM" id="MobiDB-lite"/>
    </source>
</evidence>
<feature type="compositionally biased region" description="Polar residues" evidence="1">
    <location>
        <begin position="97"/>
        <end position="109"/>
    </location>
</feature>
<feature type="region of interest" description="Disordered" evidence="1">
    <location>
        <begin position="57"/>
        <end position="109"/>
    </location>
</feature>
<accession>A0AAD1MCP5</accession>
<reference evidence="2 3" key="1">
    <citation type="journal article" date="2019" name="Emerg. Microbes Infect.">
        <title>Comprehensive subspecies identification of 175 nontuberculous mycobacteria species based on 7547 genomic profiles.</title>
        <authorList>
            <person name="Matsumoto Y."/>
            <person name="Kinjo T."/>
            <person name="Motooka D."/>
            <person name="Nabeya D."/>
            <person name="Jung N."/>
            <person name="Uechi K."/>
            <person name="Horii T."/>
            <person name="Iida T."/>
            <person name="Fujita J."/>
            <person name="Nakamura S."/>
        </authorList>
    </citation>
    <scope>NUCLEOTIDE SEQUENCE [LARGE SCALE GENOMIC DNA]</scope>
    <source>
        <strain evidence="2 3">JCM 6376</strain>
    </source>
</reference>
<evidence type="ECO:0000313" key="3">
    <source>
        <dbReference type="Proteomes" id="UP000467327"/>
    </source>
</evidence>
<organism evidence="2 3">
    <name type="scientific">Mycolicibacterium aichiense</name>
    <dbReference type="NCBI Taxonomy" id="1799"/>
    <lineage>
        <taxon>Bacteria</taxon>
        <taxon>Bacillati</taxon>
        <taxon>Actinomycetota</taxon>
        <taxon>Actinomycetes</taxon>
        <taxon>Mycobacteriales</taxon>
        <taxon>Mycobacteriaceae</taxon>
        <taxon>Mycolicibacterium</taxon>
    </lineage>
</organism>
<dbReference type="EMBL" id="AP022561">
    <property type="protein sequence ID" value="BBX07996.1"/>
    <property type="molecule type" value="Genomic_DNA"/>
</dbReference>
<sequence length="109" mass="11258">MRSEVAAGRDPPITIQKARSWPYFAAKRGSFLSMQGPRRAIWLVTLAGAGAMVFPACGSTDSAPAPTPSSSSVQPTSKATLPGPNSFSPAPIAPLNPTVNPKNDPAQSP</sequence>
<feature type="compositionally biased region" description="Low complexity" evidence="1">
    <location>
        <begin position="59"/>
        <end position="80"/>
    </location>
</feature>
<dbReference type="KEGG" id="maic:MAIC_27990"/>
<keyword evidence="3" id="KW-1185">Reference proteome</keyword>